<dbReference type="InterPro" id="IPR012338">
    <property type="entry name" value="Beta-lactam/transpept-like"/>
</dbReference>
<feature type="region of interest" description="Disordered" evidence="1">
    <location>
        <begin position="29"/>
        <end position="60"/>
    </location>
</feature>
<sequence>MQLSRWTRTVALTATVGFALSGCTIEEMGSSQSTGQTLTVTSTTTVEDSPEVPTPTATPAAGLQPQLQAIVDESVETYGGSAGLAVSDGRVDTVAGDDTAYPAWSTSKVPIAIAAVRQDPSLQQTAALAIQFSDNAAAETLWAALPPSAADRVISEADTPLVLNTEVTRPGFTAFGQTSWSTSSQAHFAANLGCVEGAEPILQLMGEITPEHRYGIGNLPGAKFKGGWGPNISGAYVVRQLGALQAPNGRIAVAMTAAPGDGSYQSAQDMMNLMAERLNSLIDELPASKC</sequence>
<feature type="compositionally biased region" description="Low complexity" evidence="1">
    <location>
        <begin position="29"/>
        <end position="46"/>
    </location>
</feature>
<keyword evidence="3" id="KW-1185">Reference proteome</keyword>
<evidence type="ECO:0000256" key="1">
    <source>
        <dbReference type="SAM" id="MobiDB-lite"/>
    </source>
</evidence>
<dbReference type="EMBL" id="CP126969">
    <property type="protein sequence ID" value="WIM68998.1"/>
    <property type="molecule type" value="Genomic_DNA"/>
</dbReference>
<dbReference type="Gene3D" id="3.40.710.10">
    <property type="entry name" value="DD-peptidase/beta-lactamase superfamily"/>
    <property type="match status" value="1"/>
</dbReference>
<dbReference type="RefSeq" id="WP_284826897.1">
    <property type="nucleotide sequence ID" value="NZ_CP126969.1"/>
</dbReference>
<evidence type="ECO:0000313" key="2">
    <source>
        <dbReference type="EMBL" id="WIM68998.1"/>
    </source>
</evidence>
<organism evidence="2 3">
    <name type="scientific">Corynebacterium breve</name>
    <dbReference type="NCBI Taxonomy" id="3049799"/>
    <lineage>
        <taxon>Bacteria</taxon>
        <taxon>Bacillati</taxon>
        <taxon>Actinomycetota</taxon>
        <taxon>Actinomycetes</taxon>
        <taxon>Mycobacteriales</taxon>
        <taxon>Corynebacteriaceae</taxon>
        <taxon>Corynebacterium</taxon>
    </lineage>
</organism>
<dbReference type="Proteomes" id="UP001225598">
    <property type="component" value="Chromosome"/>
</dbReference>
<protein>
    <recommendedName>
        <fullName evidence="4">Serine hydrolase</fullName>
    </recommendedName>
</protein>
<evidence type="ECO:0000313" key="3">
    <source>
        <dbReference type="Proteomes" id="UP001225598"/>
    </source>
</evidence>
<accession>A0ABY8VHL0</accession>
<proteinExistence type="predicted"/>
<dbReference type="SUPFAM" id="SSF56601">
    <property type="entry name" value="beta-lactamase/transpeptidase-like"/>
    <property type="match status" value="1"/>
</dbReference>
<reference evidence="2 3" key="1">
    <citation type="submission" date="2023-05" db="EMBL/GenBank/DDBJ databases">
        <title>Corynebacterium suedekumii sp. nov. and Corynebacterium breve sp. nov. isolated from raw cow's milk.</title>
        <authorList>
            <person name="Baer M.K."/>
            <person name="Mehl L."/>
            <person name="Hellmuth R."/>
            <person name="Marke G."/>
            <person name="Lipski A."/>
        </authorList>
    </citation>
    <scope>NUCLEOTIDE SEQUENCE [LARGE SCALE GENOMIC DNA]</scope>
    <source>
        <strain evidence="2 3">R4</strain>
    </source>
</reference>
<evidence type="ECO:0008006" key="4">
    <source>
        <dbReference type="Google" id="ProtNLM"/>
    </source>
</evidence>
<name>A0ABY8VHL0_9CORY</name>
<dbReference type="PROSITE" id="PS51257">
    <property type="entry name" value="PROKAR_LIPOPROTEIN"/>
    <property type="match status" value="1"/>
</dbReference>
<gene>
    <name evidence="2" type="ORF">QP027_03140</name>
</gene>